<keyword evidence="5 8" id="KW-0812">Transmembrane</keyword>
<dbReference type="InterPro" id="IPR013525">
    <property type="entry name" value="ABC2_TM"/>
</dbReference>
<organism evidence="10 11">
    <name type="scientific">Leptospirillum ferrooxidans (strain C2-3)</name>
    <dbReference type="NCBI Taxonomy" id="1162668"/>
    <lineage>
        <taxon>Bacteria</taxon>
        <taxon>Pseudomonadati</taxon>
        <taxon>Nitrospirota</taxon>
        <taxon>Nitrospiria</taxon>
        <taxon>Nitrospirales</taxon>
        <taxon>Nitrospiraceae</taxon>
        <taxon>Leptospirillum</taxon>
    </lineage>
</organism>
<dbReference type="PROSITE" id="PS51012">
    <property type="entry name" value="ABC_TM2"/>
    <property type="match status" value="1"/>
</dbReference>
<evidence type="ECO:0000313" key="10">
    <source>
        <dbReference type="EMBL" id="BAM07447.1"/>
    </source>
</evidence>
<dbReference type="AlphaFoldDB" id="I0IQ98"/>
<evidence type="ECO:0000256" key="2">
    <source>
        <dbReference type="ARBA" id="ARBA00007783"/>
    </source>
</evidence>
<dbReference type="EMBL" id="AP012342">
    <property type="protein sequence ID" value="BAM07447.1"/>
    <property type="molecule type" value="Genomic_DNA"/>
</dbReference>
<feature type="transmembrane region" description="Helical" evidence="8">
    <location>
        <begin position="187"/>
        <end position="209"/>
    </location>
</feature>
<name>I0IQ98_LEPFC</name>
<evidence type="ECO:0000259" key="9">
    <source>
        <dbReference type="PROSITE" id="PS51012"/>
    </source>
</evidence>
<dbReference type="Proteomes" id="UP000007382">
    <property type="component" value="Chromosome"/>
</dbReference>
<feature type="domain" description="ABC transmembrane type-2" evidence="9">
    <location>
        <begin position="144"/>
        <end position="380"/>
    </location>
</feature>
<dbReference type="HOGENOM" id="CLU_039483_8_3_0"/>
<evidence type="ECO:0000256" key="8">
    <source>
        <dbReference type="SAM" id="Phobius"/>
    </source>
</evidence>
<feature type="transmembrane region" description="Helical" evidence="8">
    <location>
        <begin position="216"/>
        <end position="233"/>
    </location>
</feature>
<dbReference type="PATRIC" id="fig|1162668.3.peg.2102"/>
<feature type="transmembrane region" description="Helical" evidence="8">
    <location>
        <begin position="296"/>
        <end position="317"/>
    </location>
</feature>
<evidence type="ECO:0000256" key="7">
    <source>
        <dbReference type="ARBA" id="ARBA00023136"/>
    </source>
</evidence>
<keyword evidence="7 8" id="KW-0472">Membrane</keyword>
<dbReference type="KEGG" id="lfc:LFE_1768"/>
<keyword evidence="4" id="KW-1003">Cell membrane</keyword>
<dbReference type="RefSeq" id="WP_014449931.1">
    <property type="nucleotide sequence ID" value="NC_017094.1"/>
</dbReference>
<feature type="transmembrane region" description="Helical" evidence="8">
    <location>
        <begin position="265"/>
        <end position="290"/>
    </location>
</feature>
<sequence length="382" mass="42445">MRQPTRHSSLSLKINRIRALVYKESLQILRDPSSLAIALVLPFVLLLIFGYGVSLDASHVPIAVVQDSRTPASEGFIASLRNSHWFSPRPYANIHDAISALKRQDVEGILWLRENFGRGIESFHNAPIHVVVDGVDDNTARLVEGYLTNTWQTWLTLRNQRGRLASTLPISLKVRIWFNPDNRSRDFLIPGLIAVIMTLIGALLTALVIAREWERGTMEALFVTPVSIGEILIGKFIPYFMLGMSGMALSVLMSRFLFEVPLRGSILTLTITSSLFLTSALGMGLLISTAAKNQFVAGQIAIVFTFLPAFILSGFIFDIHSMPSFIQAITHIIPASYFVTILQSVFLAGDIPGVIIPNSVALLLFSIFLFALIRRISRKRIE</sequence>
<dbReference type="Pfam" id="PF12698">
    <property type="entry name" value="ABC2_membrane_3"/>
    <property type="match status" value="1"/>
</dbReference>
<evidence type="ECO:0000313" key="11">
    <source>
        <dbReference type="Proteomes" id="UP000007382"/>
    </source>
</evidence>
<dbReference type="GO" id="GO:0005886">
    <property type="term" value="C:plasma membrane"/>
    <property type="evidence" value="ECO:0007669"/>
    <property type="project" value="UniProtKB-SubCell"/>
</dbReference>
<reference evidence="10 11" key="1">
    <citation type="journal article" date="2012" name="J. Bacteriol.">
        <title>Complete Genome Sequence of Leptospirillum ferrooxidans Strain C2-3, Isolated from a Fresh Volcanic Ash Deposit on the Island of Miyake, Japan.</title>
        <authorList>
            <person name="Fujimura R."/>
            <person name="Sato Y."/>
            <person name="Nishizawa T."/>
            <person name="Oshima K."/>
            <person name="Kim S.-W."/>
            <person name="Hattori M."/>
            <person name="Kamijo T."/>
            <person name="Ohta H."/>
        </authorList>
    </citation>
    <scope>NUCLEOTIDE SEQUENCE [LARGE SCALE GENOMIC DNA]</scope>
    <source>
        <strain evidence="10 11">C2-3</strain>
    </source>
</reference>
<evidence type="ECO:0000256" key="6">
    <source>
        <dbReference type="ARBA" id="ARBA00022989"/>
    </source>
</evidence>
<evidence type="ECO:0000256" key="1">
    <source>
        <dbReference type="ARBA" id="ARBA00004651"/>
    </source>
</evidence>
<dbReference type="PANTHER" id="PTHR30294">
    <property type="entry name" value="MEMBRANE COMPONENT OF ABC TRANSPORTER YHHJ-RELATED"/>
    <property type="match status" value="1"/>
</dbReference>
<dbReference type="GO" id="GO:0140359">
    <property type="term" value="F:ABC-type transporter activity"/>
    <property type="evidence" value="ECO:0007669"/>
    <property type="project" value="InterPro"/>
</dbReference>
<evidence type="ECO:0000256" key="4">
    <source>
        <dbReference type="ARBA" id="ARBA00022475"/>
    </source>
</evidence>
<keyword evidence="3" id="KW-0813">Transport</keyword>
<dbReference type="Gene3D" id="3.40.1710.10">
    <property type="entry name" value="abc type-2 transporter like domain"/>
    <property type="match status" value="1"/>
</dbReference>
<feature type="transmembrane region" description="Helical" evidence="8">
    <location>
        <begin position="354"/>
        <end position="373"/>
    </location>
</feature>
<dbReference type="InterPro" id="IPR047817">
    <property type="entry name" value="ABC2_TM_bact-type"/>
</dbReference>
<comment type="similarity">
    <text evidence="2">Belongs to the ABC-2 integral membrane protein family.</text>
</comment>
<dbReference type="OrthoDB" id="9784671at2"/>
<accession>I0IQ98</accession>
<feature type="transmembrane region" description="Helical" evidence="8">
    <location>
        <begin position="35"/>
        <end position="53"/>
    </location>
</feature>
<comment type="subcellular location">
    <subcellularLocation>
        <location evidence="1">Cell membrane</location>
        <topology evidence="1">Multi-pass membrane protein</topology>
    </subcellularLocation>
</comment>
<reference evidence="11" key="2">
    <citation type="submission" date="2012-03" db="EMBL/GenBank/DDBJ databases">
        <title>The complete genome sequence of the pioneer microbe on fresh volcanic deposit, Leptospirillum ferrooxidans strain C2-3.</title>
        <authorList>
            <person name="Fujimura R."/>
            <person name="Sato Y."/>
            <person name="Nishizawa T."/>
            <person name="Nanba K."/>
            <person name="Oshima K."/>
            <person name="Hattori M."/>
            <person name="Kamijo T."/>
            <person name="Ohta H."/>
        </authorList>
    </citation>
    <scope>NUCLEOTIDE SEQUENCE [LARGE SCALE GENOMIC DNA]</scope>
    <source>
        <strain evidence="11">C2-3</strain>
    </source>
</reference>
<keyword evidence="6 8" id="KW-1133">Transmembrane helix</keyword>
<protein>
    <submittedName>
        <fullName evidence="10">ABC transporter permease protein</fullName>
    </submittedName>
</protein>
<keyword evidence="11" id="KW-1185">Reference proteome</keyword>
<dbReference type="STRING" id="1162668.LFE_1768"/>
<dbReference type="eggNOG" id="COG0842">
    <property type="taxonomic scope" value="Bacteria"/>
</dbReference>
<dbReference type="InterPro" id="IPR051449">
    <property type="entry name" value="ABC-2_transporter_component"/>
</dbReference>
<proteinExistence type="inferred from homology"/>
<evidence type="ECO:0000256" key="5">
    <source>
        <dbReference type="ARBA" id="ARBA00022692"/>
    </source>
</evidence>
<evidence type="ECO:0000256" key="3">
    <source>
        <dbReference type="ARBA" id="ARBA00022448"/>
    </source>
</evidence>
<dbReference type="PANTHER" id="PTHR30294:SF29">
    <property type="entry name" value="MULTIDRUG ABC TRANSPORTER PERMEASE YBHS-RELATED"/>
    <property type="match status" value="1"/>
</dbReference>
<gene>
    <name evidence="10" type="ordered locus">LFE_1768</name>
</gene>